<evidence type="ECO:0000256" key="1">
    <source>
        <dbReference type="SAM" id="MobiDB-lite"/>
    </source>
</evidence>
<organism evidence="3 4">
    <name type="scientific">Actinomadura yumaensis</name>
    <dbReference type="NCBI Taxonomy" id="111807"/>
    <lineage>
        <taxon>Bacteria</taxon>
        <taxon>Bacillati</taxon>
        <taxon>Actinomycetota</taxon>
        <taxon>Actinomycetes</taxon>
        <taxon>Streptosporangiales</taxon>
        <taxon>Thermomonosporaceae</taxon>
        <taxon>Actinomadura</taxon>
    </lineage>
</organism>
<protein>
    <recommendedName>
        <fullName evidence="5">Lipoprotein</fullName>
    </recommendedName>
</protein>
<accession>A0ABW2CWU7</accession>
<dbReference type="Proteomes" id="UP001596380">
    <property type="component" value="Unassembled WGS sequence"/>
</dbReference>
<evidence type="ECO:0000256" key="2">
    <source>
        <dbReference type="SAM" id="SignalP"/>
    </source>
</evidence>
<dbReference type="EMBL" id="JBHSXS010000051">
    <property type="protein sequence ID" value="MFC6886322.1"/>
    <property type="molecule type" value="Genomic_DNA"/>
</dbReference>
<feature type="compositionally biased region" description="Basic and acidic residues" evidence="1">
    <location>
        <begin position="34"/>
        <end position="46"/>
    </location>
</feature>
<sequence length="189" mass="19741">MRRRVVAALFLAAALALSGCGGSGGNEAKGAGGGDRKSPSAGDMDKLRRFARCMRENGVDMDDPVDGRIEIRNSAKPQGTAGGPAKNFGGPDDKTKAAQEKCRHFMPDGGKPRKASPEEISRMRAFAKCMREHGVQMQDPDANGGMRFDAKEAPGSANNPDGATFKAADKACRKYQPGGGGTRVGRSGG</sequence>
<evidence type="ECO:0000313" key="4">
    <source>
        <dbReference type="Proteomes" id="UP001596380"/>
    </source>
</evidence>
<feature type="region of interest" description="Disordered" evidence="1">
    <location>
        <begin position="58"/>
        <end position="98"/>
    </location>
</feature>
<feature type="signal peptide" evidence="2">
    <location>
        <begin position="1"/>
        <end position="18"/>
    </location>
</feature>
<comment type="caution">
    <text evidence="3">The sequence shown here is derived from an EMBL/GenBank/DDBJ whole genome shotgun (WGS) entry which is preliminary data.</text>
</comment>
<name>A0ABW2CWU7_9ACTN</name>
<evidence type="ECO:0008006" key="5">
    <source>
        <dbReference type="Google" id="ProtNLM"/>
    </source>
</evidence>
<feature type="region of interest" description="Disordered" evidence="1">
    <location>
        <begin position="135"/>
        <end position="164"/>
    </location>
</feature>
<dbReference type="RefSeq" id="WP_160825483.1">
    <property type="nucleotide sequence ID" value="NZ_JBHSXE010000001.1"/>
</dbReference>
<gene>
    <name evidence="3" type="ORF">ACFQKB_41645</name>
</gene>
<proteinExistence type="predicted"/>
<feature type="chain" id="PRO_5046321780" description="Lipoprotein" evidence="2">
    <location>
        <begin position="19"/>
        <end position="189"/>
    </location>
</feature>
<keyword evidence="2" id="KW-0732">Signal</keyword>
<evidence type="ECO:0000313" key="3">
    <source>
        <dbReference type="EMBL" id="MFC6886322.1"/>
    </source>
</evidence>
<dbReference type="PROSITE" id="PS51257">
    <property type="entry name" value="PROKAR_LIPOPROTEIN"/>
    <property type="match status" value="1"/>
</dbReference>
<keyword evidence="4" id="KW-1185">Reference proteome</keyword>
<feature type="compositionally biased region" description="Gly residues" evidence="1">
    <location>
        <begin position="19"/>
        <end position="33"/>
    </location>
</feature>
<feature type="region of interest" description="Disordered" evidence="1">
    <location>
        <begin position="18"/>
        <end position="46"/>
    </location>
</feature>
<reference evidence="4" key="1">
    <citation type="journal article" date="2019" name="Int. J. Syst. Evol. Microbiol.">
        <title>The Global Catalogue of Microorganisms (GCM) 10K type strain sequencing project: providing services to taxonomists for standard genome sequencing and annotation.</title>
        <authorList>
            <consortium name="The Broad Institute Genomics Platform"/>
            <consortium name="The Broad Institute Genome Sequencing Center for Infectious Disease"/>
            <person name="Wu L."/>
            <person name="Ma J."/>
        </authorList>
    </citation>
    <scope>NUCLEOTIDE SEQUENCE [LARGE SCALE GENOMIC DNA]</scope>
    <source>
        <strain evidence="4">JCM 3369</strain>
    </source>
</reference>